<gene>
    <name evidence="2" type="ORF">QBZ16_002498</name>
</gene>
<protein>
    <submittedName>
        <fullName evidence="2">Uncharacterized protein</fullName>
    </submittedName>
</protein>
<dbReference type="Proteomes" id="UP001255856">
    <property type="component" value="Unassembled WGS sequence"/>
</dbReference>
<keyword evidence="3" id="KW-1185">Reference proteome</keyword>
<evidence type="ECO:0000313" key="2">
    <source>
        <dbReference type="EMBL" id="KAK2080102.1"/>
    </source>
</evidence>
<accession>A0AAD9MJM1</accession>
<reference evidence="2" key="1">
    <citation type="submission" date="2021-01" db="EMBL/GenBank/DDBJ databases">
        <authorList>
            <person name="Eckstrom K.M.E."/>
        </authorList>
    </citation>
    <scope>NUCLEOTIDE SEQUENCE</scope>
    <source>
        <strain evidence="2">UVCC 0001</strain>
    </source>
</reference>
<feature type="region of interest" description="Disordered" evidence="1">
    <location>
        <begin position="1"/>
        <end position="32"/>
    </location>
</feature>
<sequence>MGSDSSGTDSEGENNAANGTAEPGRESGDDIEAFRLRQRWLDGAGLQPGASAEDVAQAQLAYIERLEKENARYVVQKWKDLKARLEQIEGHVQAWRRQESATKETAAADSTSTNGSTGSREPLGMSAAAPGG</sequence>
<feature type="compositionally biased region" description="Polar residues" evidence="1">
    <location>
        <begin position="108"/>
        <end position="119"/>
    </location>
</feature>
<feature type="compositionally biased region" description="Basic and acidic residues" evidence="1">
    <location>
        <begin position="23"/>
        <end position="32"/>
    </location>
</feature>
<proteinExistence type="predicted"/>
<feature type="region of interest" description="Disordered" evidence="1">
    <location>
        <begin position="96"/>
        <end position="132"/>
    </location>
</feature>
<organism evidence="2 3">
    <name type="scientific">Prototheca wickerhamii</name>
    <dbReference type="NCBI Taxonomy" id="3111"/>
    <lineage>
        <taxon>Eukaryota</taxon>
        <taxon>Viridiplantae</taxon>
        <taxon>Chlorophyta</taxon>
        <taxon>core chlorophytes</taxon>
        <taxon>Trebouxiophyceae</taxon>
        <taxon>Chlorellales</taxon>
        <taxon>Chlorellaceae</taxon>
        <taxon>Prototheca</taxon>
    </lineage>
</organism>
<comment type="caution">
    <text evidence="2">The sequence shown here is derived from an EMBL/GenBank/DDBJ whole genome shotgun (WGS) entry which is preliminary data.</text>
</comment>
<evidence type="ECO:0000313" key="3">
    <source>
        <dbReference type="Proteomes" id="UP001255856"/>
    </source>
</evidence>
<dbReference type="AlphaFoldDB" id="A0AAD9MJM1"/>
<name>A0AAD9MJM1_PROWI</name>
<dbReference type="EMBL" id="JASFZW010000002">
    <property type="protein sequence ID" value="KAK2080102.1"/>
    <property type="molecule type" value="Genomic_DNA"/>
</dbReference>
<evidence type="ECO:0000256" key="1">
    <source>
        <dbReference type="SAM" id="MobiDB-lite"/>
    </source>
</evidence>